<comment type="similarity">
    <text evidence="2 8">Belongs to the complex I subunit 4L family.</text>
</comment>
<dbReference type="Gene3D" id="1.10.287.3510">
    <property type="match status" value="1"/>
</dbReference>
<dbReference type="GO" id="GO:0030964">
    <property type="term" value="C:NADH dehydrogenase complex"/>
    <property type="evidence" value="ECO:0007669"/>
    <property type="project" value="TreeGrafter"/>
</dbReference>
<evidence type="ECO:0000256" key="3">
    <source>
        <dbReference type="ARBA" id="ARBA00022448"/>
    </source>
</evidence>
<dbReference type="Proteomes" id="UP001063350">
    <property type="component" value="Chromosome"/>
</dbReference>
<comment type="subunit">
    <text evidence="8">NDH-1 is composed of 14 different subunits. Subunits NuoA, H, J, K, L, M, N constitute the membrane sector of the complex.</text>
</comment>
<protein>
    <recommendedName>
        <fullName evidence="8">NADH-quinone oxidoreductase subunit K</fullName>
        <ecNumber evidence="8">7.1.1.-</ecNumber>
    </recommendedName>
    <alternativeName>
        <fullName evidence="8">NADH dehydrogenase I subunit K</fullName>
    </alternativeName>
    <alternativeName>
        <fullName evidence="8">NDH-1 subunit K</fullName>
    </alternativeName>
</protein>
<keyword evidence="7 8" id="KW-0472">Membrane</keyword>
<feature type="transmembrane region" description="Helical" evidence="8">
    <location>
        <begin position="38"/>
        <end position="60"/>
    </location>
</feature>
<dbReference type="KEGG" id="ddu:GF1_31180"/>
<accession>A0A915U4E1</accession>
<reference evidence="9" key="1">
    <citation type="submission" date="2020-12" db="EMBL/GenBank/DDBJ databases">
        <title>Desulfobium dissulfuricans gen. nov., sp. nov., a novel mesophilic, sulfate-reducing bacterium isolated from a deep-sea hydrothermal vent.</title>
        <authorList>
            <person name="Hashimoto Y."/>
            <person name="Tame A."/>
            <person name="Sawayama S."/>
            <person name="Miyazaki J."/>
            <person name="Takai K."/>
            <person name="Nakagawa S."/>
        </authorList>
    </citation>
    <scope>NUCLEOTIDE SEQUENCE</scope>
    <source>
        <strain evidence="9">GF1</strain>
    </source>
</reference>
<dbReference type="Pfam" id="PF00420">
    <property type="entry name" value="Oxidored_q2"/>
    <property type="match status" value="1"/>
</dbReference>
<comment type="function">
    <text evidence="8">NDH-1 shuttles electrons from NADH, via FMN and iron-sulfur (Fe-S) centers, to quinones in the respiratory chain. The immediate electron acceptor for the enzyme in this species is believed to be ubiquinone. Couples the redox reaction to proton translocation (for every two electrons transferred, four hydrogen ions are translocated across the cytoplasmic membrane), and thus conserves the redox energy in a proton gradient.</text>
</comment>
<dbReference type="EC" id="7.1.1.-" evidence="8"/>
<evidence type="ECO:0000256" key="4">
    <source>
        <dbReference type="ARBA" id="ARBA00022519"/>
    </source>
</evidence>
<keyword evidence="8" id="KW-0830">Ubiquinone</keyword>
<dbReference type="InterPro" id="IPR001133">
    <property type="entry name" value="NADH_UbQ_OxRdtase_chain4L/K"/>
</dbReference>
<dbReference type="HAMAP" id="MF_01456">
    <property type="entry name" value="NDH1_NuoK"/>
    <property type="match status" value="1"/>
</dbReference>
<proteinExistence type="inferred from homology"/>
<keyword evidence="8" id="KW-1003">Cell membrane</keyword>
<dbReference type="PANTHER" id="PTHR11434">
    <property type="entry name" value="NADH-UBIQUINONE OXIDOREDUCTASE SUBUNIT ND4L"/>
    <property type="match status" value="1"/>
</dbReference>
<evidence type="ECO:0000256" key="1">
    <source>
        <dbReference type="ARBA" id="ARBA00004141"/>
    </source>
</evidence>
<dbReference type="GO" id="GO:0048038">
    <property type="term" value="F:quinone binding"/>
    <property type="evidence" value="ECO:0007669"/>
    <property type="project" value="UniProtKB-KW"/>
</dbReference>
<keyword evidence="3 8" id="KW-0813">Transport</keyword>
<name>A0A915U4E1_9BACT</name>
<feature type="transmembrane region" description="Helical" evidence="8">
    <location>
        <begin position="72"/>
        <end position="93"/>
    </location>
</feature>
<keyword evidence="8" id="KW-0874">Quinone</keyword>
<dbReference type="InterPro" id="IPR039428">
    <property type="entry name" value="NUOK/Mnh_C1-like"/>
</dbReference>
<gene>
    <name evidence="9" type="primary">ndhE_2</name>
    <name evidence="8" type="synonym">nuoK</name>
    <name evidence="9" type="ORF">GF1_31180</name>
</gene>
<dbReference type="GO" id="GO:0050136">
    <property type="term" value="F:NADH dehydrogenase (quinone) (non-electrogenic) activity"/>
    <property type="evidence" value="ECO:0007669"/>
    <property type="project" value="UniProtKB-UniRule"/>
</dbReference>
<evidence type="ECO:0000256" key="6">
    <source>
        <dbReference type="ARBA" id="ARBA00022989"/>
    </source>
</evidence>
<keyword evidence="5 8" id="KW-0812">Transmembrane</keyword>
<keyword evidence="8" id="KW-0520">NAD</keyword>
<comment type="catalytic activity">
    <reaction evidence="8">
        <text>a quinone + NADH + 5 H(+)(in) = a quinol + NAD(+) + 4 H(+)(out)</text>
        <dbReference type="Rhea" id="RHEA:57888"/>
        <dbReference type="ChEBI" id="CHEBI:15378"/>
        <dbReference type="ChEBI" id="CHEBI:24646"/>
        <dbReference type="ChEBI" id="CHEBI:57540"/>
        <dbReference type="ChEBI" id="CHEBI:57945"/>
        <dbReference type="ChEBI" id="CHEBI:132124"/>
    </reaction>
</comment>
<evidence type="ECO:0000313" key="9">
    <source>
        <dbReference type="EMBL" id="BCO10742.1"/>
    </source>
</evidence>
<evidence type="ECO:0000256" key="2">
    <source>
        <dbReference type="ARBA" id="ARBA00010519"/>
    </source>
</evidence>
<evidence type="ECO:0000256" key="7">
    <source>
        <dbReference type="ARBA" id="ARBA00023136"/>
    </source>
</evidence>
<sequence>MEFLTTLPNNLLVYVIVAHALFAIGLYGMLFRRSLIGFLISLELLLQGVGINIMAFGTYLVPDPMQARITTLFIIGIAAAEAAVFLGIAVAVFRNYQTIAVDKLIKLKG</sequence>
<organism evidence="9 10">
    <name type="scientific">Desulfolithobacter dissulfuricans</name>
    <dbReference type="NCBI Taxonomy" id="2795293"/>
    <lineage>
        <taxon>Bacteria</taxon>
        <taxon>Pseudomonadati</taxon>
        <taxon>Thermodesulfobacteriota</taxon>
        <taxon>Desulfobulbia</taxon>
        <taxon>Desulfobulbales</taxon>
        <taxon>Desulfobulbaceae</taxon>
        <taxon>Desulfolithobacter</taxon>
    </lineage>
</organism>
<feature type="transmembrane region" description="Helical" evidence="8">
    <location>
        <begin position="12"/>
        <end position="31"/>
    </location>
</feature>
<dbReference type="AlphaFoldDB" id="A0A915U4E1"/>
<dbReference type="GO" id="GO:0005886">
    <property type="term" value="C:plasma membrane"/>
    <property type="evidence" value="ECO:0007669"/>
    <property type="project" value="UniProtKB-SubCell"/>
</dbReference>
<comment type="subcellular location">
    <subcellularLocation>
        <location evidence="8">Cell membrane</location>
        <topology evidence="8">Multi-pass membrane protein</topology>
    </subcellularLocation>
    <subcellularLocation>
        <location evidence="1">Membrane</location>
        <topology evidence="1">Multi-pass membrane protein</topology>
    </subcellularLocation>
</comment>
<keyword evidence="4" id="KW-0997">Cell inner membrane</keyword>
<dbReference type="GO" id="GO:0042773">
    <property type="term" value="P:ATP synthesis coupled electron transport"/>
    <property type="evidence" value="ECO:0007669"/>
    <property type="project" value="InterPro"/>
</dbReference>
<keyword evidence="6 8" id="KW-1133">Transmembrane helix</keyword>
<dbReference type="NCBIfam" id="NF004320">
    <property type="entry name" value="PRK05715.1-2"/>
    <property type="match status" value="1"/>
</dbReference>
<dbReference type="RefSeq" id="WP_267927461.1">
    <property type="nucleotide sequence ID" value="NZ_AP024233.1"/>
</dbReference>
<evidence type="ECO:0000256" key="8">
    <source>
        <dbReference type="HAMAP-Rule" id="MF_01456"/>
    </source>
</evidence>
<dbReference type="PANTHER" id="PTHR11434:SF16">
    <property type="entry name" value="NADH-UBIQUINONE OXIDOREDUCTASE CHAIN 4L"/>
    <property type="match status" value="1"/>
</dbReference>
<evidence type="ECO:0000313" key="10">
    <source>
        <dbReference type="Proteomes" id="UP001063350"/>
    </source>
</evidence>
<keyword evidence="8" id="KW-1278">Translocase</keyword>
<dbReference type="EMBL" id="AP024233">
    <property type="protein sequence ID" value="BCO10742.1"/>
    <property type="molecule type" value="Genomic_DNA"/>
</dbReference>
<evidence type="ECO:0000256" key="5">
    <source>
        <dbReference type="ARBA" id="ARBA00022692"/>
    </source>
</evidence>
<keyword evidence="10" id="KW-1185">Reference proteome</keyword>